<evidence type="ECO:0000313" key="1">
    <source>
        <dbReference type="EMBL" id="MZP44366.1"/>
    </source>
</evidence>
<gene>
    <name evidence="1" type="primary">cobO</name>
    <name evidence="1" type="ORF">GTO89_15135</name>
</gene>
<dbReference type="GO" id="GO:0005524">
    <property type="term" value="F:ATP binding"/>
    <property type="evidence" value="ECO:0007669"/>
    <property type="project" value="InterPro"/>
</dbReference>
<protein>
    <submittedName>
        <fullName evidence="1">Cob(I)yrinic acid a,c-diamide adenosyltransferase</fullName>
        <ecNumber evidence="1">2.5.1.17</ecNumber>
    </submittedName>
</protein>
<dbReference type="RefSeq" id="WP_161262933.1">
    <property type="nucleotide sequence ID" value="NZ_JAFBDC010000015.1"/>
</dbReference>
<dbReference type="AlphaFoldDB" id="A0A845LNA4"/>
<reference evidence="1 2" key="1">
    <citation type="submission" date="2020-01" db="EMBL/GenBank/DDBJ databases">
        <title>Whole genome sequence of Heliobacterium gestii DSM 11169.</title>
        <authorList>
            <person name="Kyndt J.A."/>
            <person name="Meyer T.E."/>
        </authorList>
    </citation>
    <scope>NUCLEOTIDE SEQUENCE [LARGE SCALE GENOMIC DNA]</scope>
    <source>
        <strain evidence="1 2">DSM 11169</strain>
    </source>
</reference>
<dbReference type="InterPro" id="IPR027417">
    <property type="entry name" value="P-loop_NTPase"/>
</dbReference>
<dbReference type="GO" id="GO:0008817">
    <property type="term" value="F:corrinoid adenosyltransferase activity"/>
    <property type="evidence" value="ECO:0007669"/>
    <property type="project" value="UniProtKB-EC"/>
</dbReference>
<dbReference type="Gene3D" id="3.40.50.300">
    <property type="entry name" value="P-loop containing nucleotide triphosphate hydrolases"/>
    <property type="match status" value="1"/>
</dbReference>
<dbReference type="CDD" id="cd00561">
    <property type="entry name" value="CobA_ACA"/>
    <property type="match status" value="1"/>
</dbReference>
<accession>A0A845LNA4</accession>
<evidence type="ECO:0000313" key="2">
    <source>
        <dbReference type="Proteomes" id="UP000471031"/>
    </source>
</evidence>
<dbReference type="GO" id="GO:0009236">
    <property type="term" value="P:cobalamin biosynthetic process"/>
    <property type="evidence" value="ECO:0007669"/>
    <property type="project" value="InterPro"/>
</dbReference>
<dbReference type="PANTHER" id="PTHR46638:SF1">
    <property type="entry name" value="CORRINOID ADENOSYLTRANSFERASE"/>
    <property type="match status" value="1"/>
</dbReference>
<dbReference type="SUPFAM" id="SSF52540">
    <property type="entry name" value="P-loop containing nucleoside triphosphate hydrolases"/>
    <property type="match status" value="1"/>
</dbReference>
<proteinExistence type="predicted"/>
<dbReference type="Proteomes" id="UP000471031">
    <property type="component" value="Unassembled WGS sequence"/>
</dbReference>
<comment type="caution">
    <text evidence="1">The sequence shown here is derived from an EMBL/GenBank/DDBJ whole genome shotgun (WGS) entry which is preliminary data.</text>
</comment>
<keyword evidence="1" id="KW-0808">Transferase</keyword>
<dbReference type="OrthoDB" id="9810309at2"/>
<dbReference type="PANTHER" id="PTHR46638">
    <property type="entry name" value="CORRINOID ADENOSYLTRANSFERASE"/>
    <property type="match status" value="1"/>
</dbReference>
<dbReference type="PIRSF" id="PIRSF015617">
    <property type="entry name" value="Adensltrnsf_CobA"/>
    <property type="match status" value="1"/>
</dbReference>
<dbReference type="Pfam" id="PF02572">
    <property type="entry name" value="CobA_CobO_BtuR"/>
    <property type="match status" value="1"/>
</dbReference>
<dbReference type="InterPro" id="IPR003724">
    <property type="entry name" value="CblAdoTrfase_CobA"/>
</dbReference>
<dbReference type="EC" id="2.5.1.17" evidence="1"/>
<sequence length="195" mass="21733">MTHLKQGLVQVYTGKGKGKTTAALGLALRAIGHGFSVFLVQFMKGTPVYGELAALQRLQPSIQFAQYGRDCFEGKYHEDGSPVIDYDKCMIRKGEATEEDRQMAQAALHKAREVLCSGEYDIVILDELTNAIYFELVTLEEALELIQLRPEQVELVITGRNAPPEIIEKASLVTEATEVKHPYQEGMLGRQGIEY</sequence>
<name>A0A845LNA4_HELGE</name>
<dbReference type="NCBIfam" id="TIGR00708">
    <property type="entry name" value="cobA"/>
    <property type="match status" value="1"/>
</dbReference>
<dbReference type="EMBL" id="WXEX01000015">
    <property type="protein sequence ID" value="MZP44366.1"/>
    <property type="molecule type" value="Genomic_DNA"/>
</dbReference>
<organism evidence="1 2">
    <name type="scientific">Heliomicrobium gestii</name>
    <name type="common">Heliobacterium gestii</name>
    <dbReference type="NCBI Taxonomy" id="2699"/>
    <lineage>
        <taxon>Bacteria</taxon>
        <taxon>Bacillati</taxon>
        <taxon>Bacillota</taxon>
        <taxon>Clostridia</taxon>
        <taxon>Eubacteriales</taxon>
        <taxon>Heliobacteriaceae</taxon>
        <taxon>Heliomicrobium</taxon>
    </lineage>
</organism>
<keyword evidence="2" id="KW-1185">Reference proteome</keyword>